<dbReference type="SMART" id="SM00382">
    <property type="entry name" value="AAA"/>
    <property type="match status" value="1"/>
</dbReference>
<name>A0A1H7EXB3_9GAMM</name>
<dbReference type="Proteomes" id="UP000185766">
    <property type="component" value="Unassembled WGS sequence"/>
</dbReference>
<dbReference type="GO" id="GO:0005524">
    <property type="term" value="F:ATP binding"/>
    <property type="evidence" value="ECO:0007669"/>
    <property type="project" value="UniProtKB-KW"/>
</dbReference>
<keyword evidence="8" id="KW-1185">Reference proteome</keyword>
<evidence type="ECO:0000256" key="2">
    <source>
        <dbReference type="ARBA" id="ARBA00022448"/>
    </source>
</evidence>
<dbReference type="InterPro" id="IPR027417">
    <property type="entry name" value="P-loop_NTPase"/>
</dbReference>
<evidence type="ECO:0000259" key="6">
    <source>
        <dbReference type="PROSITE" id="PS50893"/>
    </source>
</evidence>
<dbReference type="Gene3D" id="3.40.50.300">
    <property type="entry name" value="P-loop containing nucleotide triphosphate hydrolases"/>
    <property type="match status" value="1"/>
</dbReference>
<organism evidence="7 8">
    <name type="scientific">Atopomonas hussainii</name>
    <dbReference type="NCBI Taxonomy" id="1429083"/>
    <lineage>
        <taxon>Bacteria</taxon>
        <taxon>Pseudomonadati</taxon>
        <taxon>Pseudomonadota</taxon>
        <taxon>Gammaproteobacteria</taxon>
        <taxon>Pseudomonadales</taxon>
        <taxon>Pseudomonadaceae</taxon>
        <taxon>Atopomonas</taxon>
    </lineage>
</organism>
<dbReference type="GO" id="GO:0015658">
    <property type="term" value="F:branched-chain amino acid transmembrane transporter activity"/>
    <property type="evidence" value="ECO:0007669"/>
    <property type="project" value="TreeGrafter"/>
</dbReference>
<evidence type="ECO:0000256" key="3">
    <source>
        <dbReference type="ARBA" id="ARBA00022741"/>
    </source>
</evidence>
<keyword evidence="5" id="KW-0029">Amino-acid transport</keyword>
<dbReference type="PANTHER" id="PTHR43820">
    <property type="entry name" value="HIGH-AFFINITY BRANCHED-CHAIN AMINO ACID TRANSPORT ATP-BINDING PROTEIN LIVF"/>
    <property type="match status" value="1"/>
</dbReference>
<evidence type="ECO:0000256" key="5">
    <source>
        <dbReference type="ARBA" id="ARBA00022970"/>
    </source>
</evidence>
<evidence type="ECO:0000256" key="1">
    <source>
        <dbReference type="ARBA" id="ARBA00005417"/>
    </source>
</evidence>
<keyword evidence="2" id="KW-0813">Transport</keyword>
<comment type="similarity">
    <text evidence="1">Belongs to the ABC transporter superfamily.</text>
</comment>
<proteinExistence type="inferred from homology"/>
<dbReference type="GO" id="GO:0016887">
    <property type="term" value="F:ATP hydrolysis activity"/>
    <property type="evidence" value="ECO:0007669"/>
    <property type="project" value="InterPro"/>
</dbReference>
<reference evidence="7 8" key="1">
    <citation type="submission" date="2016-10" db="EMBL/GenBank/DDBJ databases">
        <authorList>
            <person name="de Groot N.N."/>
        </authorList>
    </citation>
    <scope>NUCLEOTIDE SEQUENCE [LARGE SCALE GENOMIC DNA]</scope>
    <source>
        <strain evidence="7 8">JCM 19513</strain>
    </source>
</reference>
<dbReference type="InterPro" id="IPR003439">
    <property type="entry name" value="ABC_transporter-like_ATP-bd"/>
</dbReference>
<evidence type="ECO:0000313" key="8">
    <source>
        <dbReference type="Proteomes" id="UP000185766"/>
    </source>
</evidence>
<dbReference type="NCBIfam" id="TIGR03410">
    <property type="entry name" value="urea_trans_UrtE"/>
    <property type="match status" value="1"/>
</dbReference>
<sequence length="232" mass="25565">MLDVQQLHQYYGGSHILRGLSFTAEIGEVTCLLGRNGVGKTTLLKCLMGLLPAKEGQVLWDGHNITGKKPFQRMQAGVAYVPQGREIFPRLTVEENLLLGLSRFPARQAREVPGFIYELFPVLHEMKQRRGGDLSGGQQQQLAIGRALASQPRLLILDEPTEGIQPSVIKEIGAVIKKLAERGDMAILLVEQFYDFAAELADQYLVMSRGEIIQQGRGAQMEADGVRGLVAI</sequence>
<protein>
    <submittedName>
        <fullName evidence="7">Urea transport system ATP-binding protein</fullName>
    </submittedName>
</protein>
<dbReference type="SUPFAM" id="SSF52540">
    <property type="entry name" value="P-loop containing nucleoside triphosphate hydrolases"/>
    <property type="match status" value="1"/>
</dbReference>
<evidence type="ECO:0000256" key="4">
    <source>
        <dbReference type="ARBA" id="ARBA00022840"/>
    </source>
</evidence>
<dbReference type="STRING" id="1429083.GCA_001885685_00601"/>
<dbReference type="InterPro" id="IPR052156">
    <property type="entry name" value="BCAA_Transport_ATP-bd_LivF"/>
</dbReference>
<dbReference type="PANTHER" id="PTHR43820:SF5">
    <property type="entry name" value="HIGH-AFFINITY BRANCHED-CHAIN AMINO ACID TRANSPORT ATP-BINDING PROTEIN"/>
    <property type="match status" value="1"/>
</dbReference>
<gene>
    <name evidence="7" type="ORF">SAMN05216214_10118</name>
</gene>
<dbReference type="EMBL" id="FOAS01000001">
    <property type="protein sequence ID" value="SEK18533.1"/>
    <property type="molecule type" value="Genomic_DNA"/>
</dbReference>
<dbReference type="PROSITE" id="PS50893">
    <property type="entry name" value="ABC_TRANSPORTER_2"/>
    <property type="match status" value="1"/>
</dbReference>
<dbReference type="RefSeq" id="WP_074863901.1">
    <property type="nucleotide sequence ID" value="NZ_FOAS01000001.1"/>
</dbReference>
<feature type="domain" description="ABC transporter" evidence="6">
    <location>
        <begin position="2"/>
        <end position="232"/>
    </location>
</feature>
<evidence type="ECO:0000313" key="7">
    <source>
        <dbReference type="EMBL" id="SEK18533.1"/>
    </source>
</evidence>
<keyword evidence="3" id="KW-0547">Nucleotide-binding</keyword>
<dbReference type="CDD" id="cd03224">
    <property type="entry name" value="ABC_TM1139_LivF_branched"/>
    <property type="match status" value="1"/>
</dbReference>
<dbReference type="InterPro" id="IPR017780">
    <property type="entry name" value="ABC_transptr_urea_ATP-bd_UrtE"/>
</dbReference>
<accession>A0A1H7EXB3</accession>
<dbReference type="GO" id="GO:0015807">
    <property type="term" value="P:L-amino acid transport"/>
    <property type="evidence" value="ECO:0007669"/>
    <property type="project" value="TreeGrafter"/>
</dbReference>
<keyword evidence="4 7" id="KW-0067">ATP-binding</keyword>
<dbReference type="InterPro" id="IPR003593">
    <property type="entry name" value="AAA+_ATPase"/>
</dbReference>
<dbReference type="AlphaFoldDB" id="A0A1H7EXB3"/>
<dbReference type="Pfam" id="PF00005">
    <property type="entry name" value="ABC_tran"/>
    <property type="match status" value="1"/>
</dbReference>